<dbReference type="RefSeq" id="WP_273439743.1">
    <property type="nucleotide sequence ID" value="NZ_CAXXYC010000004.1"/>
</dbReference>
<dbReference type="GO" id="GO:0005886">
    <property type="term" value="C:plasma membrane"/>
    <property type="evidence" value="ECO:0007669"/>
    <property type="project" value="UniProtKB-SubCell"/>
</dbReference>
<keyword evidence="5 7" id="KW-1133">Transmembrane helix</keyword>
<keyword evidence="6 7" id="KW-0472">Membrane</keyword>
<reference evidence="8 9" key="1">
    <citation type="submission" date="2017-11" db="EMBL/GenBank/DDBJ databases">
        <title>Genome-resolved metagenomics identifies genetic mobility, metabolic interactions, and unexpected diversity in perchlorate-reducing communities.</title>
        <authorList>
            <person name="Barnum T.P."/>
            <person name="Figueroa I.A."/>
            <person name="Carlstrom C.I."/>
            <person name="Lucas L.N."/>
            <person name="Engelbrektson A.L."/>
            <person name="Coates J.D."/>
        </authorList>
    </citation>
    <scope>NUCLEOTIDE SEQUENCE [LARGE SCALE GENOMIC DNA]</scope>
    <source>
        <strain evidence="8">BM301</strain>
    </source>
</reference>
<dbReference type="EMBL" id="PKUN01000021">
    <property type="protein sequence ID" value="PLX61143.1"/>
    <property type="molecule type" value="Genomic_DNA"/>
</dbReference>
<accession>A0A2N6CVD2</accession>
<evidence type="ECO:0000256" key="3">
    <source>
        <dbReference type="ARBA" id="ARBA00022475"/>
    </source>
</evidence>
<keyword evidence="4 7" id="KW-0812">Transmembrane</keyword>
<evidence type="ECO:0000256" key="7">
    <source>
        <dbReference type="SAM" id="Phobius"/>
    </source>
</evidence>
<evidence type="ECO:0000256" key="6">
    <source>
        <dbReference type="ARBA" id="ARBA00023136"/>
    </source>
</evidence>
<protein>
    <submittedName>
        <fullName evidence="8">GntR family transcriptional regulator</fullName>
    </submittedName>
</protein>
<evidence type="ECO:0000313" key="9">
    <source>
        <dbReference type="Proteomes" id="UP000235015"/>
    </source>
</evidence>
<dbReference type="InterPro" id="IPR051907">
    <property type="entry name" value="DoxX-like_oxidoreductase"/>
</dbReference>
<name>A0A2N6CVD2_9GAMM</name>
<dbReference type="PANTHER" id="PTHR33452">
    <property type="entry name" value="OXIDOREDUCTASE CATD-RELATED"/>
    <property type="match status" value="1"/>
</dbReference>
<feature type="transmembrane region" description="Helical" evidence="7">
    <location>
        <begin position="44"/>
        <end position="73"/>
    </location>
</feature>
<evidence type="ECO:0000256" key="4">
    <source>
        <dbReference type="ARBA" id="ARBA00022692"/>
    </source>
</evidence>
<feature type="transmembrane region" description="Helical" evidence="7">
    <location>
        <begin position="79"/>
        <end position="100"/>
    </location>
</feature>
<dbReference type="Proteomes" id="UP000235015">
    <property type="component" value="Unassembled WGS sequence"/>
</dbReference>
<dbReference type="PANTHER" id="PTHR33452:SF1">
    <property type="entry name" value="INNER MEMBRANE PROTEIN YPHA-RELATED"/>
    <property type="match status" value="1"/>
</dbReference>
<feature type="transmembrane region" description="Helical" evidence="7">
    <location>
        <begin position="13"/>
        <end position="32"/>
    </location>
</feature>
<gene>
    <name evidence="8" type="ORF">C0630_12145</name>
</gene>
<feature type="transmembrane region" description="Helical" evidence="7">
    <location>
        <begin position="112"/>
        <end position="131"/>
    </location>
</feature>
<comment type="subcellular location">
    <subcellularLocation>
        <location evidence="1">Cell membrane</location>
        <topology evidence="1">Multi-pass membrane protein</topology>
    </subcellularLocation>
</comment>
<keyword evidence="3" id="KW-1003">Cell membrane</keyword>
<dbReference type="InterPro" id="IPR032808">
    <property type="entry name" value="DoxX"/>
</dbReference>
<comment type="caution">
    <text evidence="8">The sequence shown here is derived from an EMBL/GenBank/DDBJ whole genome shotgun (WGS) entry which is preliminary data.</text>
</comment>
<dbReference type="STRING" id="1111735.GCA_000428045_00734"/>
<comment type="similarity">
    <text evidence="2">Belongs to the DoxX family.</text>
</comment>
<evidence type="ECO:0000313" key="8">
    <source>
        <dbReference type="EMBL" id="PLX61143.1"/>
    </source>
</evidence>
<dbReference type="Pfam" id="PF07681">
    <property type="entry name" value="DoxX"/>
    <property type="match status" value="1"/>
</dbReference>
<proteinExistence type="inferred from homology"/>
<organism evidence="8 9">
    <name type="scientific">Sedimenticola selenatireducens</name>
    <dbReference type="NCBI Taxonomy" id="191960"/>
    <lineage>
        <taxon>Bacteria</taxon>
        <taxon>Pseudomonadati</taxon>
        <taxon>Pseudomonadota</taxon>
        <taxon>Gammaproteobacteria</taxon>
        <taxon>Chromatiales</taxon>
        <taxon>Sedimenticolaceae</taxon>
        <taxon>Sedimenticola</taxon>
    </lineage>
</organism>
<evidence type="ECO:0000256" key="2">
    <source>
        <dbReference type="ARBA" id="ARBA00006679"/>
    </source>
</evidence>
<evidence type="ECO:0000256" key="5">
    <source>
        <dbReference type="ARBA" id="ARBA00022989"/>
    </source>
</evidence>
<sequence>MFQVLHNDALGKLIVRLSVAVLILFHGVSKLLNPGSLSGIGDMIIGYGLPGFLVYGVFIGEVIAPVMAIIGWYTRVAGLLMVGNMLVAVLLVHTSQIFMLNKNGGWELELQGMFLFAALAVLFLGSGRIALKPD</sequence>
<dbReference type="AlphaFoldDB" id="A0A2N6CVD2"/>
<evidence type="ECO:0000256" key="1">
    <source>
        <dbReference type="ARBA" id="ARBA00004651"/>
    </source>
</evidence>